<protein>
    <submittedName>
        <fullName evidence="4">Uncharacterized protein</fullName>
    </submittedName>
</protein>
<keyword evidence="2" id="KW-0812">Transmembrane</keyword>
<dbReference type="Proteomes" id="UP000033854">
    <property type="component" value="Unassembled WGS sequence"/>
</dbReference>
<evidence type="ECO:0000313" key="5">
    <source>
        <dbReference type="Proteomes" id="UP000033854"/>
    </source>
</evidence>
<feature type="chain" id="PRO_5002535656" evidence="3">
    <location>
        <begin position="23"/>
        <end position="314"/>
    </location>
</feature>
<keyword evidence="2" id="KW-1133">Transmembrane helix</keyword>
<name>A0A0G0Z1I4_9BACT</name>
<keyword evidence="2" id="KW-0472">Membrane</keyword>
<evidence type="ECO:0000256" key="2">
    <source>
        <dbReference type="SAM" id="Phobius"/>
    </source>
</evidence>
<reference evidence="4 5" key="1">
    <citation type="journal article" date="2015" name="Nature">
        <title>rRNA introns, odd ribosomes, and small enigmatic genomes across a large radiation of phyla.</title>
        <authorList>
            <person name="Brown C.T."/>
            <person name="Hug L.A."/>
            <person name="Thomas B.C."/>
            <person name="Sharon I."/>
            <person name="Castelle C.J."/>
            <person name="Singh A."/>
            <person name="Wilkins M.J."/>
            <person name="Williams K.H."/>
            <person name="Banfield J.F."/>
        </authorList>
    </citation>
    <scope>NUCLEOTIDE SEQUENCE [LARGE SCALE GENOMIC DNA]</scope>
</reference>
<feature type="signal peptide" evidence="3">
    <location>
        <begin position="1"/>
        <end position="22"/>
    </location>
</feature>
<keyword evidence="3" id="KW-0732">Signal</keyword>
<accession>A0A0G0Z1I4</accession>
<organism evidence="4 5">
    <name type="scientific">Candidatus Collierbacteria bacterium GW2011_GWA2_42_17</name>
    <dbReference type="NCBI Taxonomy" id="1618378"/>
    <lineage>
        <taxon>Bacteria</taxon>
        <taxon>Candidatus Collieribacteriota</taxon>
    </lineage>
</organism>
<feature type="transmembrane region" description="Helical" evidence="2">
    <location>
        <begin position="291"/>
        <end position="308"/>
    </location>
</feature>
<comment type="caution">
    <text evidence="4">The sequence shown here is derived from an EMBL/GenBank/DDBJ whole genome shotgun (WGS) entry which is preliminary data.</text>
</comment>
<evidence type="ECO:0000313" key="4">
    <source>
        <dbReference type="EMBL" id="KKS42642.1"/>
    </source>
</evidence>
<feature type="compositionally biased region" description="Low complexity" evidence="1">
    <location>
        <begin position="263"/>
        <end position="280"/>
    </location>
</feature>
<sequence>MKLKLIFFATLTAFLIPVSVLAATFSVRIGQPKTPTNQNNFKLTFVALDTQTSGRNITVKCFKKGPSDGGYSQFDTEKILIEGGNTDYCNVTSSILNSNGTYSFYVTAEVPSEPLLTSTTVFVDYNNSSPSTPISYSKERLNDCDYKIKFKTADDGRTFRVELYRSDSLSISIDSGHLVTTQNIGPNSEGSFTNSVPTCGKEYYFAIRAVDSSDNVSGITGDSFTKVIIEGSTTTTGTTTQQQALLAEGSQVTEGTTVEDTETTITPPDETPSTESGTPEVLGIQKSKWDSIRWLSIPLILIATFFFLKSKKRA</sequence>
<dbReference type="AlphaFoldDB" id="A0A0G0Z1I4"/>
<dbReference type="EMBL" id="LCDA01000008">
    <property type="protein sequence ID" value="KKS42642.1"/>
    <property type="molecule type" value="Genomic_DNA"/>
</dbReference>
<evidence type="ECO:0000256" key="1">
    <source>
        <dbReference type="SAM" id="MobiDB-lite"/>
    </source>
</evidence>
<evidence type="ECO:0000256" key="3">
    <source>
        <dbReference type="SAM" id="SignalP"/>
    </source>
</evidence>
<gene>
    <name evidence="4" type="ORF">UV06_C0008G0007</name>
</gene>
<feature type="region of interest" description="Disordered" evidence="1">
    <location>
        <begin position="254"/>
        <end position="281"/>
    </location>
</feature>
<proteinExistence type="predicted"/>